<evidence type="ECO:0000259" key="2">
    <source>
        <dbReference type="Pfam" id="PF03184"/>
    </source>
</evidence>
<evidence type="ECO:0000313" key="3">
    <source>
        <dbReference type="EMBL" id="KAE9052271.1"/>
    </source>
</evidence>
<dbReference type="InterPro" id="IPR004875">
    <property type="entry name" value="DDE_SF_endonuclease_dom"/>
</dbReference>
<evidence type="ECO:0000313" key="4">
    <source>
        <dbReference type="Proteomes" id="UP000429607"/>
    </source>
</evidence>
<dbReference type="Pfam" id="PF03184">
    <property type="entry name" value="DDE_1"/>
    <property type="match status" value="1"/>
</dbReference>
<comment type="caution">
    <text evidence="3">The sequence shown here is derived from an EMBL/GenBank/DDBJ whole genome shotgun (WGS) entry which is preliminary data.</text>
</comment>
<reference evidence="3 4" key="1">
    <citation type="submission" date="2018-09" db="EMBL/GenBank/DDBJ databases">
        <title>Genomic investigation of the strawberry pathogen Phytophthora fragariae indicates pathogenicity is determined by transcriptional variation in three key races.</title>
        <authorList>
            <person name="Adams T.M."/>
            <person name="Armitage A.D."/>
            <person name="Sobczyk M.K."/>
            <person name="Bates H.J."/>
            <person name="Dunwell J.M."/>
            <person name="Nellist C.F."/>
            <person name="Harrison R.J."/>
        </authorList>
    </citation>
    <scope>NUCLEOTIDE SEQUENCE [LARGE SCALE GENOMIC DNA]</scope>
    <source>
        <strain evidence="3 4">SCRP249</strain>
    </source>
</reference>
<feature type="compositionally biased region" description="Basic residues" evidence="1">
    <location>
        <begin position="7"/>
        <end position="20"/>
    </location>
</feature>
<gene>
    <name evidence="3" type="ORF">PR001_g663</name>
</gene>
<proteinExistence type="predicted"/>
<sequence length="355" mass="39514">MPVVSKNSRRNNRPATRGRAHQSGVEDASVSPNPAELELSISSLSSTTETVTSAETITSTETLTPGETIALAETSETSDAADPTGPPRVAPGDESDEEIRALLDAVFQGPPPSSPARNDNHQHQRLPVHAQQPDSLQDHVSLQFLPQQGQPLLWQTVNQTWCPISTEFYLGQEDAPKFLRPRCANYENVPTQTISLLDAKAVCARCADTIKERITFLLLGNSDGNKLNPFLIFKTKPSKIADTARASTATWPVALDRACASSIPSDVQIYGNVTAWRNSELFIAFLNNHRLRSPNMHEPMLLLWDEFSEQWRTDVLIFARLLNVELLKVPPEYTYVCQPAEVAWNHHFKSRLRQE</sequence>
<organism evidence="3 4">
    <name type="scientific">Phytophthora rubi</name>
    <dbReference type="NCBI Taxonomy" id="129364"/>
    <lineage>
        <taxon>Eukaryota</taxon>
        <taxon>Sar</taxon>
        <taxon>Stramenopiles</taxon>
        <taxon>Oomycota</taxon>
        <taxon>Peronosporomycetes</taxon>
        <taxon>Peronosporales</taxon>
        <taxon>Peronosporaceae</taxon>
        <taxon>Phytophthora</taxon>
    </lineage>
</organism>
<dbReference type="EMBL" id="QXFV01000017">
    <property type="protein sequence ID" value="KAE9052271.1"/>
    <property type="molecule type" value="Genomic_DNA"/>
</dbReference>
<protein>
    <recommendedName>
        <fullName evidence="2">DDE-1 domain-containing protein</fullName>
    </recommendedName>
</protein>
<accession>A0A6A3PHU9</accession>
<name>A0A6A3PHU9_9STRA</name>
<feature type="compositionally biased region" description="Low complexity" evidence="1">
    <location>
        <begin position="35"/>
        <end position="64"/>
    </location>
</feature>
<dbReference type="GO" id="GO:0003676">
    <property type="term" value="F:nucleic acid binding"/>
    <property type="evidence" value="ECO:0007669"/>
    <property type="project" value="InterPro"/>
</dbReference>
<feature type="region of interest" description="Disordered" evidence="1">
    <location>
        <begin position="1"/>
        <end position="94"/>
    </location>
</feature>
<evidence type="ECO:0000256" key="1">
    <source>
        <dbReference type="SAM" id="MobiDB-lite"/>
    </source>
</evidence>
<dbReference type="Proteomes" id="UP000429607">
    <property type="component" value="Unassembled WGS sequence"/>
</dbReference>
<dbReference type="AlphaFoldDB" id="A0A6A3PHU9"/>
<feature type="domain" description="DDE-1" evidence="2">
    <location>
        <begin position="211"/>
        <end position="354"/>
    </location>
</feature>